<reference evidence="2" key="1">
    <citation type="submission" date="2021-02" db="EMBL/GenBank/DDBJ databases">
        <authorList>
            <person name="Dougan E. K."/>
            <person name="Rhodes N."/>
            <person name="Thang M."/>
            <person name="Chan C."/>
        </authorList>
    </citation>
    <scope>NUCLEOTIDE SEQUENCE</scope>
</reference>
<dbReference type="OrthoDB" id="414086at2759"/>
<evidence type="ECO:0000256" key="1">
    <source>
        <dbReference type="SAM" id="Phobius"/>
    </source>
</evidence>
<dbReference type="Proteomes" id="UP000649617">
    <property type="component" value="Unassembled WGS sequence"/>
</dbReference>
<keyword evidence="1" id="KW-0472">Membrane</keyword>
<dbReference type="EMBL" id="CAJNIZ010046672">
    <property type="protein sequence ID" value="CAE7753619.1"/>
    <property type="molecule type" value="Genomic_DNA"/>
</dbReference>
<gene>
    <name evidence="2" type="ORF">SPIL2461_LOCUS21859</name>
</gene>
<name>A0A812XVV8_SYMPI</name>
<protein>
    <submittedName>
        <fullName evidence="2">Uncharacterized protein</fullName>
    </submittedName>
</protein>
<evidence type="ECO:0000313" key="3">
    <source>
        <dbReference type="Proteomes" id="UP000649617"/>
    </source>
</evidence>
<keyword evidence="1" id="KW-1133">Transmembrane helix</keyword>
<feature type="transmembrane region" description="Helical" evidence="1">
    <location>
        <begin position="319"/>
        <end position="344"/>
    </location>
</feature>
<keyword evidence="1" id="KW-0812">Transmembrane</keyword>
<organism evidence="2 3">
    <name type="scientific">Symbiodinium pilosum</name>
    <name type="common">Dinoflagellate</name>
    <dbReference type="NCBI Taxonomy" id="2952"/>
    <lineage>
        <taxon>Eukaryota</taxon>
        <taxon>Sar</taxon>
        <taxon>Alveolata</taxon>
        <taxon>Dinophyceae</taxon>
        <taxon>Suessiales</taxon>
        <taxon>Symbiodiniaceae</taxon>
        <taxon>Symbiodinium</taxon>
    </lineage>
</organism>
<proteinExistence type="predicted"/>
<dbReference type="AlphaFoldDB" id="A0A812XVV8"/>
<accession>A0A812XVV8</accession>
<comment type="caution">
    <text evidence="2">The sequence shown here is derived from an EMBL/GenBank/DDBJ whole genome shotgun (WGS) entry which is preliminary data.</text>
</comment>
<sequence length="382" mass="42726">MGGGGSLYCFSCVTPNTYEVGMVAAMAKLKVGMFECNGYDIISNVSAAELFKDFPETAKMLKDKVHVINMDLYVKTVKGPAGHDTSSPATDPNSPLYQGKNAIMKHLANTPVFKEVWQTIFDLGNFEKYDYTCKLDIDAVIVPQRLSGMLASRPVRPEFFLNSLHDMYGNFLHGPVELISKLGMYAYRDAKEQCFKKIDVQLYGEDFWANKCWSLLGIPVVKTLEMPLLYDEYEWGKSAFHHCDALNPDPAVFHQNQYFGVYHPRKNMEDWLACREQTGVPRFISKDQKHMAIKMAGPGHPDKILGKMFEIPPMASFQWNLPIVSLVSVAIAGVALVALGSFAVRKWNSEGLRAVESPRTFTALEGQAAEKSLEAGLIQEIE</sequence>
<evidence type="ECO:0000313" key="2">
    <source>
        <dbReference type="EMBL" id="CAE7753619.1"/>
    </source>
</evidence>
<keyword evidence="3" id="KW-1185">Reference proteome</keyword>